<evidence type="ECO:0000256" key="5">
    <source>
        <dbReference type="ARBA" id="ARBA00022490"/>
    </source>
</evidence>
<comment type="subcellular location">
    <subcellularLocation>
        <location evidence="2">Cytoplasm</location>
    </subcellularLocation>
    <subcellularLocation>
        <location evidence="1">Nucleus</location>
    </subcellularLocation>
</comment>
<keyword evidence="7" id="KW-0539">Nucleus</keyword>
<organism evidence="10 11">
    <name type="scientific">Exophiala oligosperma</name>
    <dbReference type="NCBI Taxonomy" id="215243"/>
    <lineage>
        <taxon>Eukaryota</taxon>
        <taxon>Fungi</taxon>
        <taxon>Dikarya</taxon>
        <taxon>Ascomycota</taxon>
        <taxon>Pezizomycotina</taxon>
        <taxon>Eurotiomycetes</taxon>
        <taxon>Chaetothyriomycetidae</taxon>
        <taxon>Chaetothyriales</taxon>
        <taxon>Herpotrichiellaceae</taxon>
        <taxon>Exophiala</taxon>
    </lineage>
</organism>
<evidence type="ECO:0000256" key="1">
    <source>
        <dbReference type="ARBA" id="ARBA00004123"/>
    </source>
</evidence>
<accession>A0A0D2ATN8</accession>
<dbReference type="GO" id="GO:0006511">
    <property type="term" value="P:ubiquitin-dependent protein catabolic process"/>
    <property type="evidence" value="ECO:0007669"/>
    <property type="project" value="TreeGrafter"/>
</dbReference>
<dbReference type="STRING" id="215243.A0A0D2ATN8"/>
<dbReference type="OrthoDB" id="29061at2759"/>
<comment type="similarity">
    <text evidence="3">Belongs to the CSN3 family.</text>
</comment>
<dbReference type="PANTHER" id="PTHR10758">
    <property type="entry name" value="26S PROTEASOME NON-ATPASE REGULATORY SUBUNIT 3/COP9 SIGNALOSOME COMPLEX SUBUNIT 3"/>
    <property type="match status" value="1"/>
</dbReference>
<dbReference type="GO" id="GO:0008180">
    <property type="term" value="C:COP9 signalosome"/>
    <property type="evidence" value="ECO:0007669"/>
    <property type="project" value="UniProtKB-KW"/>
</dbReference>
<evidence type="ECO:0000256" key="3">
    <source>
        <dbReference type="ARBA" id="ARBA00007084"/>
    </source>
</evidence>
<dbReference type="AlphaFoldDB" id="A0A0D2ATN8"/>
<dbReference type="VEuPathDB" id="FungiDB:PV06_04346"/>
<evidence type="ECO:0000313" key="10">
    <source>
        <dbReference type="EMBL" id="KIW43221.1"/>
    </source>
</evidence>
<dbReference type="Proteomes" id="UP000053342">
    <property type="component" value="Unassembled WGS sequence"/>
</dbReference>
<keyword evidence="6" id="KW-0736">Signalosome</keyword>
<dbReference type="HOGENOM" id="CLU_028825_1_1_1"/>
<dbReference type="RefSeq" id="XP_016263437.1">
    <property type="nucleotide sequence ID" value="XM_016405231.1"/>
</dbReference>
<evidence type="ECO:0000256" key="7">
    <source>
        <dbReference type="ARBA" id="ARBA00023242"/>
    </source>
</evidence>
<keyword evidence="11" id="KW-1185">Reference proteome</keyword>
<sequence>MEKLLELSAALTPTLQAQDEDEYDRKAQALVSALNKHPWQDQPAVKDEDLDGIPYSDTIVVLYFLVAAIEAASAGEKAASRQLPTAVLPGGSLWGHITQCLLEFDPVQVRYCGSYLLKVIDCVAVGAEQTEDYVPAIQLLHHVIPRLDDTSSTLTSTHRTFLRICLLAHAYSQAIDILERPIYHVPLSQNDPQISANLCSASQPGWKYLSTATGLTQPVTSRTFMEYYLLGGLCYMAIGQYREALFFFEIVVSTPTVPNVASLIMIEAYKKWLLVGLLLDGVARTAPKTASSSAMRYIRAIARPYECVAEAFKANDIERLREEIEAGVGVWQEDGNYGLMGEVFQTYRKYSIRRIGKTFEALPIADIAARTSPYPDNIDETKAYIETMILKGELDAVFMSSGKGDMLRFLPETPKAEAQVVSLLASRTQELAGLLAQVKDSEHRLGMSKEYIDYLKKLKKMKDDDKKGSSSGKARADDVDEDMMDEY</sequence>
<dbReference type="Pfam" id="PF22788">
    <property type="entry name" value="COP9_hel_rpt"/>
    <property type="match status" value="1"/>
</dbReference>
<reference evidence="10 11" key="1">
    <citation type="submission" date="2015-01" db="EMBL/GenBank/DDBJ databases">
        <title>The Genome Sequence of Exophiala oligosperma CBS72588.</title>
        <authorList>
            <consortium name="The Broad Institute Genomics Platform"/>
            <person name="Cuomo C."/>
            <person name="de Hoog S."/>
            <person name="Gorbushina A."/>
            <person name="Stielow B."/>
            <person name="Teixiera M."/>
            <person name="Abouelleil A."/>
            <person name="Chapman S.B."/>
            <person name="Priest M."/>
            <person name="Young S.K."/>
            <person name="Wortman J."/>
            <person name="Nusbaum C."/>
            <person name="Birren B."/>
        </authorList>
    </citation>
    <scope>NUCLEOTIDE SEQUENCE [LARGE SCALE GENOMIC DNA]</scope>
    <source>
        <strain evidence="10 11">CBS 72588</strain>
    </source>
</reference>
<dbReference type="GO" id="GO:0005737">
    <property type="term" value="C:cytoplasm"/>
    <property type="evidence" value="ECO:0007669"/>
    <property type="project" value="UniProtKB-SubCell"/>
</dbReference>
<protein>
    <recommendedName>
        <fullName evidence="4">COP9 signalosome complex subunit 3</fullName>
    </recommendedName>
</protein>
<dbReference type="PROSITE" id="PS50250">
    <property type="entry name" value="PCI"/>
    <property type="match status" value="1"/>
</dbReference>
<evidence type="ECO:0000256" key="8">
    <source>
        <dbReference type="SAM" id="MobiDB-lite"/>
    </source>
</evidence>
<dbReference type="GeneID" id="27356420"/>
<dbReference type="InterPro" id="IPR000717">
    <property type="entry name" value="PCI_dom"/>
</dbReference>
<dbReference type="PANTHER" id="PTHR10758:SF1">
    <property type="entry name" value="COP9 SIGNALOSOME COMPLEX SUBUNIT 3"/>
    <property type="match status" value="1"/>
</dbReference>
<evidence type="ECO:0000256" key="4">
    <source>
        <dbReference type="ARBA" id="ARBA00014878"/>
    </source>
</evidence>
<dbReference type="EMBL" id="KN847335">
    <property type="protein sequence ID" value="KIW43221.1"/>
    <property type="molecule type" value="Genomic_DNA"/>
</dbReference>
<evidence type="ECO:0000259" key="9">
    <source>
        <dbReference type="PROSITE" id="PS50250"/>
    </source>
</evidence>
<dbReference type="InterPro" id="IPR050756">
    <property type="entry name" value="CSN3"/>
</dbReference>
<keyword evidence="5" id="KW-0963">Cytoplasm</keyword>
<evidence type="ECO:0000313" key="11">
    <source>
        <dbReference type="Proteomes" id="UP000053342"/>
    </source>
</evidence>
<name>A0A0D2ATN8_9EURO</name>
<dbReference type="InterPro" id="IPR055089">
    <property type="entry name" value="COP9_N"/>
</dbReference>
<feature type="compositionally biased region" description="Acidic residues" evidence="8">
    <location>
        <begin position="478"/>
        <end position="487"/>
    </location>
</feature>
<feature type="region of interest" description="Disordered" evidence="8">
    <location>
        <begin position="461"/>
        <end position="487"/>
    </location>
</feature>
<evidence type="ECO:0000256" key="2">
    <source>
        <dbReference type="ARBA" id="ARBA00004496"/>
    </source>
</evidence>
<proteinExistence type="inferred from homology"/>
<evidence type="ECO:0000256" key="6">
    <source>
        <dbReference type="ARBA" id="ARBA00022790"/>
    </source>
</evidence>
<gene>
    <name evidence="10" type="ORF">PV06_04346</name>
</gene>
<feature type="domain" description="PCI" evidence="9">
    <location>
        <begin position="240"/>
        <end position="412"/>
    </location>
</feature>